<name>A0ABY2E5L1_9MICO</name>
<protein>
    <submittedName>
        <fullName evidence="1">Uncharacterized protein</fullName>
    </submittedName>
</protein>
<keyword evidence="2" id="KW-1185">Reference proteome</keyword>
<sequence>MSAAATRGDGTGPIDGDLATVRASATIVHPLTEQLRDRLTHPRWGNELLVDELIEAITLLVTDDAGLPLAEPRWRYEVTAVGMAVNRRGRVTRRPEVAVFAPEDLPEQYRGLLQGPETLFARISSTITDSLDSSRLVD</sequence>
<proteinExistence type="predicted"/>
<gene>
    <name evidence="1" type="ORF">EXU48_11855</name>
</gene>
<comment type="caution">
    <text evidence="1">The sequence shown here is derived from an EMBL/GenBank/DDBJ whole genome shotgun (WGS) entry which is preliminary data.</text>
</comment>
<organism evidence="1 2">
    <name type="scientific">Occultella glacieicola</name>
    <dbReference type="NCBI Taxonomy" id="2518684"/>
    <lineage>
        <taxon>Bacteria</taxon>
        <taxon>Bacillati</taxon>
        <taxon>Actinomycetota</taxon>
        <taxon>Actinomycetes</taxon>
        <taxon>Micrococcales</taxon>
        <taxon>Ruaniaceae</taxon>
        <taxon>Occultella</taxon>
    </lineage>
</organism>
<evidence type="ECO:0000313" key="2">
    <source>
        <dbReference type="Proteomes" id="UP000504882"/>
    </source>
</evidence>
<accession>A0ABY2E5L1</accession>
<evidence type="ECO:0000313" key="1">
    <source>
        <dbReference type="EMBL" id="TDE94132.1"/>
    </source>
</evidence>
<dbReference type="RefSeq" id="WP_133107858.1">
    <property type="nucleotide sequence ID" value="NZ_SMNA01000005.1"/>
</dbReference>
<reference evidence="1 2" key="1">
    <citation type="submission" date="2019-03" db="EMBL/GenBank/DDBJ databases">
        <title>Genomic features of bacteria from cold environments.</title>
        <authorList>
            <person name="Shen L."/>
        </authorList>
    </citation>
    <scope>NUCLEOTIDE SEQUENCE [LARGE SCALE GENOMIC DNA]</scope>
    <source>
        <strain evidence="2">T3246-1</strain>
    </source>
</reference>
<dbReference type="EMBL" id="SMNA01000005">
    <property type="protein sequence ID" value="TDE94132.1"/>
    <property type="molecule type" value="Genomic_DNA"/>
</dbReference>
<dbReference type="Proteomes" id="UP000504882">
    <property type="component" value="Unassembled WGS sequence"/>
</dbReference>